<dbReference type="RefSeq" id="WP_018022792.1">
    <property type="nucleotide sequence ID" value="NZ_AQUX01000012.1"/>
</dbReference>
<dbReference type="AlphaFoldDB" id="A0A097IIC3"/>
<evidence type="ECO:0000256" key="5">
    <source>
        <dbReference type="ARBA" id="ARBA00022989"/>
    </source>
</evidence>
<keyword evidence="5 7" id="KW-1133">Transmembrane helix</keyword>
<dbReference type="EMBL" id="CP006764">
    <property type="protein sequence ID" value="AIT61878.1"/>
    <property type="molecule type" value="Genomic_DNA"/>
</dbReference>
<dbReference type="PANTHER" id="PTHR34584">
    <property type="entry name" value="NA(+)/H(+) ANTIPORTER SUBUNIT E1"/>
    <property type="match status" value="1"/>
</dbReference>
<proteinExistence type="inferred from homology"/>
<comment type="similarity">
    <text evidence="2">Belongs to the CPA3 antiporters (TC 2.A.63) subunit E family.</text>
</comment>
<evidence type="ECO:0000256" key="1">
    <source>
        <dbReference type="ARBA" id="ARBA00004651"/>
    </source>
</evidence>
<protein>
    <submittedName>
        <fullName evidence="8">Cation:proton antiporter</fullName>
    </submittedName>
</protein>
<keyword evidence="6 7" id="KW-0472">Membrane</keyword>
<evidence type="ECO:0000313" key="8">
    <source>
        <dbReference type="EMBL" id="AIT61878.1"/>
    </source>
</evidence>
<accession>A0A097IIC3</accession>
<evidence type="ECO:0000313" key="9">
    <source>
        <dbReference type="Proteomes" id="UP000029914"/>
    </source>
</evidence>
<gene>
    <name evidence="8" type="ORF">CDOO_11870</name>
</gene>
<evidence type="ECO:0000256" key="2">
    <source>
        <dbReference type="ARBA" id="ARBA00006228"/>
    </source>
</evidence>
<dbReference type="GO" id="GO:0005886">
    <property type="term" value="C:plasma membrane"/>
    <property type="evidence" value="ECO:0007669"/>
    <property type="project" value="UniProtKB-SubCell"/>
</dbReference>
<reference evidence="8 9" key="1">
    <citation type="submission" date="2013-09" db="EMBL/GenBank/DDBJ databases">
        <title>Complete genome sequence of Corynebacterium doosanense CAU 212(T) (=DSM 45436(T)), isolated from activated sludge.</title>
        <authorList>
            <person name="Schaffert L."/>
            <person name="Albersmeier A."/>
            <person name="Kalinowski J."/>
            <person name="Ruckert C."/>
        </authorList>
    </citation>
    <scope>NUCLEOTIDE SEQUENCE [LARGE SCALE GENOMIC DNA]</scope>
    <source>
        <strain evidence="8 9">CAU 212</strain>
    </source>
</reference>
<dbReference type="NCBIfam" id="NF006521">
    <property type="entry name" value="PRK08965.1-5"/>
    <property type="match status" value="1"/>
</dbReference>
<dbReference type="PANTHER" id="PTHR34584:SF1">
    <property type="entry name" value="NA(+)_H(+) ANTIPORTER SUBUNIT E1"/>
    <property type="match status" value="1"/>
</dbReference>
<sequence length="171" mass="19480">MLSRLGNRLHWPYVLWIVVMWCLLMGEVTWANVFGGLAVGLVVILALPLPDSPTGGMRVHWGRLLVFLVKWFAQLLSSSVKVAWLALRPAEPPKTAIIRMPMRVSNELVLYLATVAYNLQPGGSVSDIDIANRMWTVHLLDVDDERSLQREVDNIARLEHNMIRIFEARRQ</sequence>
<keyword evidence="3" id="KW-1003">Cell membrane</keyword>
<keyword evidence="9" id="KW-1185">Reference proteome</keyword>
<feature type="transmembrane region" description="Helical" evidence="7">
    <location>
        <begin position="12"/>
        <end position="45"/>
    </location>
</feature>
<dbReference type="KEGG" id="cdo:CDOO_11870"/>
<dbReference type="HOGENOM" id="CLU_086615_0_0_11"/>
<dbReference type="Pfam" id="PF01899">
    <property type="entry name" value="MNHE"/>
    <property type="match status" value="1"/>
</dbReference>
<evidence type="ECO:0000256" key="7">
    <source>
        <dbReference type="SAM" id="Phobius"/>
    </source>
</evidence>
<keyword evidence="4 7" id="KW-0812">Transmembrane</keyword>
<dbReference type="InterPro" id="IPR002758">
    <property type="entry name" value="Cation_antiport_E"/>
</dbReference>
<comment type="subcellular location">
    <subcellularLocation>
        <location evidence="1">Cell membrane</location>
        <topology evidence="1">Multi-pass membrane protein</topology>
    </subcellularLocation>
</comment>
<dbReference type="Proteomes" id="UP000029914">
    <property type="component" value="Chromosome"/>
</dbReference>
<evidence type="ECO:0000256" key="3">
    <source>
        <dbReference type="ARBA" id="ARBA00022475"/>
    </source>
</evidence>
<evidence type="ECO:0000256" key="6">
    <source>
        <dbReference type="ARBA" id="ARBA00023136"/>
    </source>
</evidence>
<evidence type="ECO:0000256" key="4">
    <source>
        <dbReference type="ARBA" id="ARBA00022692"/>
    </source>
</evidence>
<dbReference type="OrthoDB" id="3556991at2"/>
<dbReference type="STRING" id="558173.CDOO_11870"/>
<name>A0A097IIC3_9CORY</name>
<dbReference type="GO" id="GO:0008324">
    <property type="term" value="F:monoatomic cation transmembrane transporter activity"/>
    <property type="evidence" value="ECO:0007669"/>
    <property type="project" value="InterPro"/>
</dbReference>
<organism evidence="8 9">
    <name type="scientific">Corynebacterium doosanense CAU 212 = DSM 45436</name>
    <dbReference type="NCBI Taxonomy" id="558173"/>
    <lineage>
        <taxon>Bacteria</taxon>
        <taxon>Bacillati</taxon>
        <taxon>Actinomycetota</taxon>
        <taxon>Actinomycetes</taxon>
        <taxon>Mycobacteriales</taxon>
        <taxon>Corynebacteriaceae</taxon>
        <taxon>Corynebacterium</taxon>
    </lineage>
</organism>
<dbReference type="eggNOG" id="COG1863">
    <property type="taxonomic scope" value="Bacteria"/>
</dbReference>